<reference evidence="2" key="1">
    <citation type="journal article" date="2019" name="Int. J. Syst. Evol. Microbiol.">
        <title>The Global Catalogue of Microorganisms (GCM) 10K type strain sequencing project: providing services to taxonomists for standard genome sequencing and annotation.</title>
        <authorList>
            <consortium name="The Broad Institute Genomics Platform"/>
            <consortium name="The Broad Institute Genome Sequencing Center for Infectious Disease"/>
            <person name="Wu L."/>
            <person name="Ma J."/>
        </authorList>
    </citation>
    <scope>NUCLEOTIDE SEQUENCE [LARGE SCALE GENOMIC DNA]</scope>
    <source>
        <strain evidence="2">CGMCC 4.1469</strain>
    </source>
</reference>
<organism evidence="1 2">
    <name type="scientific">Kitasatospora aburaviensis</name>
    <dbReference type="NCBI Taxonomy" id="67265"/>
    <lineage>
        <taxon>Bacteria</taxon>
        <taxon>Bacillati</taxon>
        <taxon>Actinomycetota</taxon>
        <taxon>Actinomycetes</taxon>
        <taxon>Kitasatosporales</taxon>
        <taxon>Streptomycetaceae</taxon>
        <taxon>Kitasatospora</taxon>
    </lineage>
</organism>
<evidence type="ECO:0000313" key="2">
    <source>
        <dbReference type="Proteomes" id="UP001596067"/>
    </source>
</evidence>
<protein>
    <submittedName>
        <fullName evidence="1">Uncharacterized protein</fullName>
    </submittedName>
</protein>
<sequence length="58" mass="6341">MDAGSLAYLVAEQIRVRNTGFRDRTLRIELPDAPATADSAAGRFALDCPNHPITVAWE</sequence>
<accession>A0ABW1F0G5</accession>
<name>A0ABW1F0G5_9ACTN</name>
<dbReference type="EMBL" id="JBHSOD010000031">
    <property type="protein sequence ID" value="MFC5887767.1"/>
    <property type="molecule type" value="Genomic_DNA"/>
</dbReference>
<dbReference type="Proteomes" id="UP001596067">
    <property type="component" value="Unassembled WGS sequence"/>
</dbReference>
<evidence type="ECO:0000313" key="1">
    <source>
        <dbReference type="EMBL" id="MFC5887767.1"/>
    </source>
</evidence>
<keyword evidence="2" id="KW-1185">Reference proteome</keyword>
<dbReference type="RefSeq" id="WP_313767063.1">
    <property type="nucleotide sequence ID" value="NZ_BAAAVH010000020.1"/>
</dbReference>
<proteinExistence type="predicted"/>
<gene>
    <name evidence="1" type="ORF">ACFP0N_22620</name>
</gene>
<comment type="caution">
    <text evidence="1">The sequence shown here is derived from an EMBL/GenBank/DDBJ whole genome shotgun (WGS) entry which is preliminary data.</text>
</comment>